<reference evidence="1 2" key="1">
    <citation type="submission" date="2017-05" db="EMBL/GenBank/DDBJ databases">
        <title>Genome sequence of Pediococcus pentosaceus strain SRCM100892.</title>
        <authorList>
            <person name="Cho S.H."/>
        </authorList>
    </citation>
    <scope>NUCLEOTIDE SEQUENCE [LARGE SCALE GENOMIC DNA]</scope>
    <source>
        <strain evidence="1 2">SRCM100892</strain>
    </source>
</reference>
<protein>
    <submittedName>
        <fullName evidence="1">Uncharacterized protein</fullName>
    </submittedName>
</protein>
<dbReference type="Proteomes" id="UP000196118">
    <property type="component" value="Chromosome"/>
</dbReference>
<accession>A0A1Y0VNI9</accession>
<sequence length="120" mass="14206">MSKVKKRIRPTKEQWHELNRLLDDVVKIGHTNIRFCDCESCTKLSNYSKSIGLLDKGATDDGRWDQRKLETKHRHKKDTIKIIKLAYQGYSREEIANKIKRSKDYVSKLAKEFDIEIQKK</sequence>
<name>A0A1Y0VNI9_PEDPE</name>
<gene>
    <name evidence="1" type="ORF">S100892_01138</name>
</gene>
<organism evidence="1 2">
    <name type="scientific">Pediococcus pentosaceus</name>
    <dbReference type="NCBI Taxonomy" id="1255"/>
    <lineage>
        <taxon>Bacteria</taxon>
        <taxon>Bacillati</taxon>
        <taxon>Bacillota</taxon>
        <taxon>Bacilli</taxon>
        <taxon>Lactobacillales</taxon>
        <taxon>Lactobacillaceae</taxon>
        <taxon>Pediococcus</taxon>
    </lineage>
</organism>
<dbReference type="EMBL" id="CP021474">
    <property type="protein sequence ID" value="ARW19711.1"/>
    <property type="molecule type" value="Genomic_DNA"/>
</dbReference>
<proteinExistence type="predicted"/>
<dbReference type="AlphaFoldDB" id="A0A1Y0VNI9"/>
<evidence type="ECO:0000313" key="1">
    <source>
        <dbReference type="EMBL" id="ARW19711.1"/>
    </source>
</evidence>
<evidence type="ECO:0000313" key="2">
    <source>
        <dbReference type="Proteomes" id="UP000196118"/>
    </source>
</evidence>